<evidence type="ECO:0000259" key="4">
    <source>
        <dbReference type="Pfam" id="PF11887"/>
    </source>
</evidence>
<evidence type="ECO:0000256" key="2">
    <source>
        <dbReference type="SAM" id="Phobius"/>
    </source>
</evidence>
<feature type="region of interest" description="Disordered" evidence="1">
    <location>
        <begin position="1"/>
        <end position="21"/>
    </location>
</feature>
<feature type="region of interest" description="Disordered" evidence="1">
    <location>
        <begin position="363"/>
        <end position="452"/>
    </location>
</feature>
<evidence type="ECO:0000313" key="5">
    <source>
        <dbReference type="EMBL" id="GAA4799219.1"/>
    </source>
</evidence>
<feature type="compositionally biased region" description="Low complexity" evidence="1">
    <location>
        <begin position="410"/>
        <end position="423"/>
    </location>
</feature>
<dbReference type="Pfam" id="PF11887">
    <property type="entry name" value="Mce4_CUP1"/>
    <property type="match status" value="1"/>
</dbReference>
<feature type="domain" description="Mammalian cell entry C-terminal" evidence="4">
    <location>
        <begin position="139"/>
        <end position="357"/>
    </location>
</feature>
<feature type="region of interest" description="Disordered" evidence="1">
    <location>
        <begin position="136"/>
        <end position="158"/>
    </location>
</feature>
<keyword evidence="2" id="KW-0472">Membrane</keyword>
<dbReference type="InterPro" id="IPR024516">
    <property type="entry name" value="Mce_C"/>
</dbReference>
<dbReference type="RefSeq" id="WP_345419202.1">
    <property type="nucleotide sequence ID" value="NZ_BAABHO010000035.1"/>
</dbReference>
<sequence>MTATQDMEREEYAPPVKDKRPPLSPLRRRLMGLALVALMVFIVAFCLALFNKAFKPTDTVYLKTTTVGNQLSKQGDVKVRGVIVGEITSVDSDGTGATVELAMDPDFLPTIPSNTTAMLIPKTLFGERYVSLSIPPNASSRPLQEGDTISQDRSQNATETEQVLNNLLPVLTAVQPQKLSDTLGAVSQALSGRGEQLGNTLVLLNQYVEGIIPALPDLQANLRALAPTADIYNAASPDLITALDNLVTTSRTLVEQRAAFESTFRTVTSAADTTTAFLAANRDNIIELAATARPTLELLARYSSEFPCLFRQLTDVTPKINNVLSPTTGVQIEAELTIDNGKYVPGDQPIYGDTRGPRCYTIIGQAPQFPPGGPIIDGSTPPDPSRGTQDAYAGGQAGQIDGESNTGNEAATTRTGARSTADRTGGGQTEGQAAPGRVDGANIGLPNTPNSPEEQRLVTEVTAMQMGVTPAQVPTFAPYLTAATLRGAPAVVR</sequence>
<organism evidence="5 6">
    <name type="scientific">Actinomycetospora chlora</name>
    <dbReference type="NCBI Taxonomy" id="663608"/>
    <lineage>
        <taxon>Bacteria</taxon>
        <taxon>Bacillati</taxon>
        <taxon>Actinomycetota</taxon>
        <taxon>Actinomycetes</taxon>
        <taxon>Pseudonocardiales</taxon>
        <taxon>Pseudonocardiaceae</taxon>
        <taxon>Actinomycetospora</taxon>
    </lineage>
</organism>
<dbReference type="PANTHER" id="PTHR33371">
    <property type="entry name" value="INTERMEMBRANE PHOSPHOLIPID TRANSPORT SYSTEM BINDING PROTEIN MLAD-RELATED"/>
    <property type="match status" value="1"/>
</dbReference>
<dbReference type="Proteomes" id="UP001500928">
    <property type="component" value="Unassembled WGS sequence"/>
</dbReference>
<dbReference type="EMBL" id="BAABHO010000035">
    <property type="protein sequence ID" value="GAA4799219.1"/>
    <property type="molecule type" value="Genomic_DNA"/>
</dbReference>
<feature type="transmembrane region" description="Helical" evidence="2">
    <location>
        <begin position="30"/>
        <end position="50"/>
    </location>
</feature>
<keyword evidence="2" id="KW-1133">Transmembrane helix</keyword>
<name>A0ABP9BR10_9PSEU</name>
<dbReference type="Pfam" id="PF02470">
    <property type="entry name" value="MlaD"/>
    <property type="match status" value="1"/>
</dbReference>
<keyword evidence="6" id="KW-1185">Reference proteome</keyword>
<reference evidence="6" key="1">
    <citation type="journal article" date="2019" name="Int. J. Syst. Evol. Microbiol.">
        <title>The Global Catalogue of Microorganisms (GCM) 10K type strain sequencing project: providing services to taxonomists for standard genome sequencing and annotation.</title>
        <authorList>
            <consortium name="The Broad Institute Genomics Platform"/>
            <consortium name="The Broad Institute Genome Sequencing Center for Infectious Disease"/>
            <person name="Wu L."/>
            <person name="Ma J."/>
        </authorList>
    </citation>
    <scope>NUCLEOTIDE SEQUENCE [LARGE SCALE GENOMIC DNA]</scope>
    <source>
        <strain evidence="6">JCM 17979</strain>
    </source>
</reference>
<keyword evidence="2" id="KW-0812">Transmembrane</keyword>
<accession>A0ABP9BR10</accession>
<dbReference type="NCBIfam" id="TIGR00996">
    <property type="entry name" value="Mtu_fam_mce"/>
    <property type="match status" value="1"/>
</dbReference>
<proteinExistence type="predicted"/>
<evidence type="ECO:0000256" key="1">
    <source>
        <dbReference type="SAM" id="MobiDB-lite"/>
    </source>
</evidence>
<evidence type="ECO:0000259" key="3">
    <source>
        <dbReference type="Pfam" id="PF02470"/>
    </source>
</evidence>
<dbReference type="InterPro" id="IPR005693">
    <property type="entry name" value="Mce"/>
</dbReference>
<gene>
    <name evidence="5" type="ORF">GCM10023200_40100</name>
</gene>
<feature type="domain" description="Mce/MlaD" evidence="3">
    <location>
        <begin position="57"/>
        <end position="133"/>
    </location>
</feature>
<evidence type="ECO:0000313" key="6">
    <source>
        <dbReference type="Proteomes" id="UP001500928"/>
    </source>
</evidence>
<protein>
    <submittedName>
        <fullName evidence="5">MCE family protein</fullName>
    </submittedName>
</protein>
<dbReference type="InterPro" id="IPR003399">
    <property type="entry name" value="Mce/MlaD"/>
</dbReference>
<dbReference type="InterPro" id="IPR052336">
    <property type="entry name" value="MlaD_Phospholipid_Transporter"/>
</dbReference>
<comment type="caution">
    <text evidence="5">The sequence shown here is derived from an EMBL/GenBank/DDBJ whole genome shotgun (WGS) entry which is preliminary data.</text>
</comment>
<dbReference type="PANTHER" id="PTHR33371:SF19">
    <property type="entry name" value="MCE-FAMILY PROTEIN MCE4A"/>
    <property type="match status" value="1"/>
</dbReference>